<dbReference type="EMBL" id="MU253911">
    <property type="protein sequence ID" value="KAG9244364.1"/>
    <property type="molecule type" value="Genomic_DNA"/>
</dbReference>
<evidence type="ECO:0000313" key="2">
    <source>
        <dbReference type="EMBL" id="KAG9244364.1"/>
    </source>
</evidence>
<reference evidence="2" key="1">
    <citation type="journal article" date="2021" name="IMA Fungus">
        <title>Genomic characterization of three marine fungi, including Emericellopsis atlantica sp. nov. with signatures of a generalist lifestyle and marine biomass degradation.</title>
        <authorList>
            <person name="Hagestad O.C."/>
            <person name="Hou L."/>
            <person name="Andersen J.H."/>
            <person name="Hansen E.H."/>
            <person name="Altermark B."/>
            <person name="Li C."/>
            <person name="Kuhnert E."/>
            <person name="Cox R.J."/>
            <person name="Crous P.W."/>
            <person name="Spatafora J.W."/>
            <person name="Lail K."/>
            <person name="Amirebrahimi M."/>
            <person name="Lipzen A."/>
            <person name="Pangilinan J."/>
            <person name="Andreopoulos W."/>
            <person name="Hayes R.D."/>
            <person name="Ng V."/>
            <person name="Grigoriev I.V."/>
            <person name="Jackson S.A."/>
            <person name="Sutton T.D.S."/>
            <person name="Dobson A.D.W."/>
            <person name="Rama T."/>
        </authorList>
    </citation>
    <scope>NUCLEOTIDE SEQUENCE</scope>
    <source>
        <strain evidence="2">TRa3180A</strain>
    </source>
</reference>
<proteinExistence type="predicted"/>
<feature type="signal peptide" evidence="1">
    <location>
        <begin position="1"/>
        <end position="18"/>
    </location>
</feature>
<protein>
    <submittedName>
        <fullName evidence="2">Uncharacterized protein</fullName>
    </submittedName>
</protein>
<keyword evidence="1" id="KW-0732">Signal</keyword>
<dbReference type="Proteomes" id="UP000887226">
    <property type="component" value="Unassembled WGS sequence"/>
</dbReference>
<feature type="chain" id="PRO_5040424852" evidence="1">
    <location>
        <begin position="19"/>
        <end position="173"/>
    </location>
</feature>
<comment type="caution">
    <text evidence="2">The sequence shown here is derived from an EMBL/GenBank/DDBJ whole genome shotgun (WGS) entry which is preliminary data.</text>
</comment>
<evidence type="ECO:0000256" key="1">
    <source>
        <dbReference type="SAM" id="SignalP"/>
    </source>
</evidence>
<gene>
    <name evidence="2" type="ORF">BJ878DRAFT_506631</name>
</gene>
<name>A0A9P8CER0_9HELO</name>
<dbReference type="AlphaFoldDB" id="A0A9P8CER0"/>
<accession>A0A9P8CER0</accession>
<sequence>MHSWPLLVVALLAHSAVAVPSAPLALRVSSNSDYSVPTCTTMLTHGRWYYTIRIIDSSASAGAWHGSTFKDLEASFAACSIKDAETEDEGKVQFRYGRSQEAGSGSTSNRWLVSGSVPGSRSLMRGHGVYASKVLVVVDGKRCIEQAVNNAKWGVGKTPPAGGAMVCHEHGSS</sequence>
<organism evidence="2 3">
    <name type="scientific">Calycina marina</name>
    <dbReference type="NCBI Taxonomy" id="1763456"/>
    <lineage>
        <taxon>Eukaryota</taxon>
        <taxon>Fungi</taxon>
        <taxon>Dikarya</taxon>
        <taxon>Ascomycota</taxon>
        <taxon>Pezizomycotina</taxon>
        <taxon>Leotiomycetes</taxon>
        <taxon>Helotiales</taxon>
        <taxon>Pezizellaceae</taxon>
        <taxon>Calycina</taxon>
    </lineage>
</organism>
<keyword evidence="3" id="KW-1185">Reference proteome</keyword>
<evidence type="ECO:0000313" key="3">
    <source>
        <dbReference type="Proteomes" id="UP000887226"/>
    </source>
</evidence>